<proteinExistence type="predicted"/>
<protein>
    <submittedName>
        <fullName evidence="1">Uncharacterized protein</fullName>
    </submittedName>
</protein>
<accession>A0AAE0LCL0</accession>
<dbReference type="InterPro" id="IPR039343">
    <property type="entry name" value="NDX1-like"/>
</dbReference>
<reference evidence="1 2" key="1">
    <citation type="journal article" date="2015" name="Genome Biol. Evol.">
        <title>Comparative Genomics of a Bacterivorous Green Alga Reveals Evolutionary Causalities and Consequences of Phago-Mixotrophic Mode of Nutrition.</title>
        <authorList>
            <person name="Burns J.A."/>
            <person name="Paasch A."/>
            <person name="Narechania A."/>
            <person name="Kim E."/>
        </authorList>
    </citation>
    <scope>NUCLEOTIDE SEQUENCE [LARGE SCALE GENOMIC DNA]</scope>
    <source>
        <strain evidence="1 2">PLY_AMNH</strain>
    </source>
</reference>
<evidence type="ECO:0000313" key="2">
    <source>
        <dbReference type="Proteomes" id="UP001190700"/>
    </source>
</evidence>
<keyword evidence="2" id="KW-1185">Reference proteome</keyword>
<gene>
    <name evidence="1" type="ORF">CYMTET_12276</name>
</gene>
<dbReference type="SUPFAM" id="SSF160104">
    <property type="entry name" value="Acetoacetate decarboxylase-like"/>
    <property type="match status" value="1"/>
</dbReference>
<organism evidence="1 2">
    <name type="scientific">Cymbomonas tetramitiformis</name>
    <dbReference type="NCBI Taxonomy" id="36881"/>
    <lineage>
        <taxon>Eukaryota</taxon>
        <taxon>Viridiplantae</taxon>
        <taxon>Chlorophyta</taxon>
        <taxon>Pyramimonadophyceae</taxon>
        <taxon>Pyramimonadales</taxon>
        <taxon>Pyramimonadaceae</taxon>
        <taxon>Cymbomonas</taxon>
    </lineage>
</organism>
<dbReference type="Proteomes" id="UP001190700">
    <property type="component" value="Unassembled WGS sequence"/>
</dbReference>
<dbReference type="InterPro" id="IPR023375">
    <property type="entry name" value="ADC_dom_sf"/>
</dbReference>
<dbReference type="EMBL" id="LGRX02004639">
    <property type="protein sequence ID" value="KAK3279860.1"/>
    <property type="molecule type" value="Genomic_DNA"/>
</dbReference>
<comment type="caution">
    <text evidence="1">The sequence shown here is derived from an EMBL/GenBank/DDBJ whole genome shotgun (WGS) entry which is preliminary data.</text>
</comment>
<sequence length="290" mass="31400">MISAVGNLHRSIPSKKVTQKNQVKLNQGRSGRIHLSNQALRFTNTFLTVRSMLRLEQQLRLVRAEHARAAMAAVLSPPPAPSQLQAPMDYSPKIASSDLRLLSIFGWTLGGLFAVEWEDSPVGAYDEVAVLCALAWHPARPFAIGTWASHIFVSTPQACQGAREIWGLPAVSTSLEFSGGEEGEEAARRPRFRFSSSGAALSRWDNPENTSQESNGVLDAFTISLPSYSGCIEGVDPPANGLLQYPLQISGLPGISLKPAGVVSCDEHLADSNLQAIVSTDYIFTSSKRR</sequence>
<dbReference type="Gene3D" id="2.40.400.10">
    <property type="entry name" value="Acetoacetate decarboxylase-like"/>
    <property type="match status" value="1"/>
</dbReference>
<name>A0AAE0LCL0_9CHLO</name>
<dbReference type="PANTHER" id="PTHR35467:SF2">
    <property type="entry name" value="PROTEIN NEOXANTHIN-DEFICIENT 1"/>
    <property type="match status" value="1"/>
</dbReference>
<dbReference type="AlphaFoldDB" id="A0AAE0LCL0"/>
<dbReference type="PANTHER" id="PTHR35467">
    <property type="match status" value="1"/>
</dbReference>
<evidence type="ECO:0000313" key="1">
    <source>
        <dbReference type="EMBL" id="KAK3279860.1"/>
    </source>
</evidence>